<gene>
    <name evidence="1" type="ORF">QN277_018007</name>
</gene>
<keyword evidence="2" id="KW-1185">Reference proteome</keyword>
<name>A0AAE1MNS3_9FABA</name>
<dbReference type="AlphaFoldDB" id="A0AAE1MNS3"/>
<accession>A0AAE1MNS3</accession>
<comment type="caution">
    <text evidence="1">The sequence shown here is derived from an EMBL/GenBank/DDBJ whole genome shotgun (WGS) entry which is preliminary data.</text>
</comment>
<proteinExistence type="predicted"/>
<evidence type="ECO:0000313" key="2">
    <source>
        <dbReference type="Proteomes" id="UP001293593"/>
    </source>
</evidence>
<dbReference type="EMBL" id="JAWXYG010000004">
    <property type="protein sequence ID" value="KAK4274837.1"/>
    <property type="molecule type" value="Genomic_DNA"/>
</dbReference>
<dbReference type="Proteomes" id="UP001293593">
    <property type="component" value="Unassembled WGS sequence"/>
</dbReference>
<organism evidence="1 2">
    <name type="scientific">Acacia crassicarpa</name>
    <name type="common">northern wattle</name>
    <dbReference type="NCBI Taxonomy" id="499986"/>
    <lineage>
        <taxon>Eukaryota</taxon>
        <taxon>Viridiplantae</taxon>
        <taxon>Streptophyta</taxon>
        <taxon>Embryophyta</taxon>
        <taxon>Tracheophyta</taxon>
        <taxon>Spermatophyta</taxon>
        <taxon>Magnoliopsida</taxon>
        <taxon>eudicotyledons</taxon>
        <taxon>Gunneridae</taxon>
        <taxon>Pentapetalae</taxon>
        <taxon>rosids</taxon>
        <taxon>fabids</taxon>
        <taxon>Fabales</taxon>
        <taxon>Fabaceae</taxon>
        <taxon>Caesalpinioideae</taxon>
        <taxon>mimosoid clade</taxon>
        <taxon>Acacieae</taxon>
        <taxon>Acacia</taxon>
    </lineage>
</organism>
<sequence length="99" mass="10880">MGLSFDAMIGVAVSSVLRRGFLRCVKGSEPYSFSLVQVPDLGGPTTPGPLANAPKLLMAEETVCRLNQMGLDLARVQEVEGESEEGRWKVMFVMIFLFR</sequence>
<evidence type="ECO:0000313" key="1">
    <source>
        <dbReference type="EMBL" id="KAK4274837.1"/>
    </source>
</evidence>
<reference evidence="1" key="1">
    <citation type="submission" date="2023-10" db="EMBL/GenBank/DDBJ databases">
        <title>Chromosome-level genome of the transformable northern wattle, Acacia crassicarpa.</title>
        <authorList>
            <person name="Massaro I."/>
            <person name="Sinha N.R."/>
            <person name="Poethig S."/>
            <person name="Leichty A.R."/>
        </authorList>
    </citation>
    <scope>NUCLEOTIDE SEQUENCE</scope>
    <source>
        <strain evidence="1">Acra3RX</strain>
        <tissue evidence="1">Leaf</tissue>
    </source>
</reference>
<protein>
    <submittedName>
        <fullName evidence="1">Uncharacterized protein</fullName>
    </submittedName>
</protein>